<organism evidence="1 2">
    <name type="scientific">Austropuccinia psidii MF-1</name>
    <dbReference type="NCBI Taxonomy" id="1389203"/>
    <lineage>
        <taxon>Eukaryota</taxon>
        <taxon>Fungi</taxon>
        <taxon>Dikarya</taxon>
        <taxon>Basidiomycota</taxon>
        <taxon>Pucciniomycotina</taxon>
        <taxon>Pucciniomycetes</taxon>
        <taxon>Pucciniales</taxon>
        <taxon>Sphaerophragmiaceae</taxon>
        <taxon>Austropuccinia</taxon>
    </lineage>
</organism>
<accession>A0A9Q3E332</accession>
<dbReference type="OrthoDB" id="2507294at2759"/>
<proteinExistence type="predicted"/>
<gene>
    <name evidence="1" type="ORF">O181_052673</name>
</gene>
<dbReference type="AlphaFoldDB" id="A0A9Q3E332"/>
<sequence length="230" mass="26166">MDSYSHLPQLSNGQLYFSKIQDAQLKKTKPNRGKGYTAGSSCIIEVVIDNKPTKHLLEQGYFYSCVGKSFLRNCVPNFEDQLIPIDGIKFNGASNPIEALGIFETTVIFPHINGNLRIFVKFVVMENCSSNHFILQNDYLIMYGIDLHSNKDSYSTIGDNKNQKFAFLPFRRQITVNEVSSVSLELEKFLLEQLNEAEVSLHLTVKQENKLSTIVYYHKEAFASDKEHLG</sequence>
<keyword evidence="2" id="KW-1185">Reference proteome</keyword>
<protein>
    <submittedName>
        <fullName evidence="1">Uncharacterized protein</fullName>
    </submittedName>
</protein>
<name>A0A9Q3E332_9BASI</name>
<evidence type="ECO:0000313" key="1">
    <source>
        <dbReference type="EMBL" id="MBW0512958.1"/>
    </source>
</evidence>
<evidence type="ECO:0000313" key="2">
    <source>
        <dbReference type="Proteomes" id="UP000765509"/>
    </source>
</evidence>
<dbReference type="EMBL" id="AVOT02023091">
    <property type="protein sequence ID" value="MBW0512958.1"/>
    <property type="molecule type" value="Genomic_DNA"/>
</dbReference>
<reference evidence="1" key="1">
    <citation type="submission" date="2021-03" db="EMBL/GenBank/DDBJ databases">
        <title>Draft genome sequence of rust myrtle Austropuccinia psidii MF-1, a brazilian biotype.</title>
        <authorList>
            <person name="Quecine M.C."/>
            <person name="Pachon D.M.R."/>
            <person name="Bonatelli M.L."/>
            <person name="Correr F.H."/>
            <person name="Franceschini L.M."/>
            <person name="Leite T.F."/>
            <person name="Margarido G.R.A."/>
            <person name="Almeida C.A."/>
            <person name="Ferrarezi J.A."/>
            <person name="Labate C.A."/>
        </authorList>
    </citation>
    <scope>NUCLEOTIDE SEQUENCE</scope>
    <source>
        <strain evidence="1">MF-1</strain>
    </source>
</reference>
<comment type="caution">
    <text evidence="1">The sequence shown here is derived from an EMBL/GenBank/DDBJ whole genome shotgun (WGS) entry which is preliminary data.</text>
</comment>
<dbReference type="Proteomes" id="UP000765509">
    <property type="component" value="Unassembled WGS sequence"/>
</dbReference>